<protein>
    <submittedName>
        <fullName evidence="1">Uncharacterized protein</fullName>
    </submittedName>
</protein>
<gene>
    <name evidence="1" type="ORF">M0L20_24375</name>
</gene>
<sequence>MQKRLLADVLFLPFPQNLPLQLMVSGNRDTTDHRVTDPASLPVKSTCIG</sequence>
<dbReference type="Proteomes" id="UP001202180">
    <property type="component" value="Unassembled WGS sequence"/>
</dbReference>
<evidence type="ECO:0000313" key="2">
    <source>
        <dbReference type="Proteomes" id="UP001202180"/>
    </source>
</evidence>
<reference evidence="1 2" key="1">
    <citation type="submission" date="2022-04" db="EMBL/GenBank/DDBJ databases">
        <title>Spirosoma sp. strain RP8 genome sequencing and assembly.</title>
        <authorList>
            <person name="Jung Y."/>
        </authorList>
    </citation>
    <scope>NUCLEOTIDE SEQUENCE [LARGE SCALE GENOMIC DNA]</scope>
    <source>
        <strain evidence="1 2">RP8</strain>
    </source>
</reference>
<name>A0ABT0HS73_9BACT</name>
<comment type="caution">
    <text evidence="1">The sequence shown here is derived from an EMBL/GenBank/DDBJ whole genome shotgun (WGS) entry which is preliminary data.</text>
</comment>
<evidence type="ECO:0000313" key="1">
    <source>
        <dbReference type="EMBL" id="MCK8495030.1"/>
    </source>
</evidence>
<dbReference type="EMBL" id="JALPRF010000006">
    <property type="protein sequence ID" value="MCK8495030.1"/>
    <property type="molecule type" value="Genomic_DNA"/>
</dbReference>
<proteinExistence type="predicted"/>
<accession>A0ABT0HS73</accession>
<organism evidence="1 2">
    <name type="scientific">Spirosoma liriopis</name>
    <dbReference type="NCBI Taxonomy" id="2937440"/>
    <lineage>
        <taxon>Bacteria</taxon>
        <taxon>Pseudomonadati</taxon>
        <taxon>Bacteroidota</taxon>
        <taxon>Cytophagia</taxon>
        <taxon>Cytophagales</taxon>
        <taxon>Cytophagaceae</taxon>
        <taxon>Spirosoma</taxon>
    </lineage>
</organism>
<keyword evidence="2" id="KW-1185">Reference proteome</keyword>
<dbReference type="RefSeq" id="WP_248479691.1">
    <property type="nucleotide sequence ID" value="NZ_JALPRF010000006.1"/>
</dbReference>